<proteinExistence type="predicted"/>
<dbReference type="AlphaFoldDB" id="A0A0D7AS73"/>
<keyword evidence="2" id="KW-1185">Reference proteome</keyword>
<evidence type="ECO:0000313" key="1">
    <source>
        <dbReference type="EMBL" id="KIY61188.1"/>
    </source>
</evidence>
<dbReference type="Proteomes" id="UP000054007">
    <property type="component" value="Unassembled WGS sequence"/>
</dbReference>
<dbReference type="EMBL" id="KN881018">
    <property type="protein sequence ID" value="KIY61188.1"/>
    <property type="molecule type" value="Genomic_DNA"/>
</dbReference>
<reference evidence="1 2" key="1">
    <citation type="journal article" date="2015" name="Fungal Genet. Biol.">
        <title>Evolution of novel wood decay mechanisms in Agaricales revealed by the genome sequences of Fistulina hepatica and Cylindrobasidium torrendii.</title>
        <authorList>
            <person name="Floudas D."/>
            <person name="Held B.W."/>
            <person name="Riley R."/>
            <person name="Nagy L.G."/>
            <person name="Koehler G."/>
            <person name="Ransdell A.S."/>
            <person name="Younus H."/>
            <person name="Chow J."/>
            <person name="Chiniquy J."/>
            <person name="Lipzen A."/>
            <person name="Tritt A."/>
            <person name="Sun H."/>
            <person name="Haridas S."/>
            <person name="LaButti K."/>
            <person name="Ohm R.A."/>
            <person name="Kues U."/>
            <person name="Blanchette R.A."/>
            <person name="Grigoriev I.V."/>
            <person name="Minto R.E."/>
            <person name="Hibbett D.S."/>
        </authorList>
    </citation>
    <scope>NUCLEOTIDE SEQUENCE [LARGE SCALE GENOMIC DNA]</scope>
    <source>
        <strain evidence="1 2">FP15055 ss-10</strain>
    </source>
</reference>
<sequence>MADKADELVVMGGVGTAMGEMVLDSEDGADVAGVLGSGTGVGATGACDIKSSVGSIALFERLPMRAEKAAGKRLLRNS</sequence>
<feature type="non-terminal residue" evidence="1">
    <location>
        <position position="78"/>
    </location>
</feature>
<accession>A0A0D7AS73</accession>
<evidence type="ECO:0000313" key="2">
    <source>
        <dbReference type="Proteomes" id="UP000054007"/>
    </source>
</evidence>
<organism evidence="1 2">
    <name type="scientific">Cylindrobasidium torrendii FP15055 ss-10</name>
    <dbReference type="NCBI Taxonomy" id="1314674"/>
    <lineage>
        <taxon>Eukaryota</taxon>
        <taxon>Fungi</taxon>
        <taxon>Dikarya</taxon>
        <taxon>Basidiomycota</taxon>
        <taxon>Agaricomycotina</taxon>
        <taxon>Agaricomycetes</taxon>
        <taxon>Agaricomycetidae</taxon>
        <taxon>Agaricales</taxon>
        <taxon>Marasmiineae</taxon>
        <taxon>Physalacriaceae</taxon>
        <taxon>Cylindrobasidium</taxon>
    </lineage>
</organism>
<gene>
    <name evidence="1" type="ORF">CYLTODRAFT_427654</name>
</gene>
<name>A0A0D7AS73_9AGAR</name>
<protein>
    <submittedName>
        <fullName evidence="1">Uncharacterized protein</fullName>
    </submittedName>
</protein>